<feature type="transmembrane region" description="Helical" evidence="9">
    <location>
        <begin position="49"/>
        <end position="68"/>
    </location>
</feature>
<evidence type="ECO:0000313" key="11">
    <source>
        <dbReference type="Proteomes" id="UP000634139"/>
    </source>
</evidence>
<feature type="transmembrane region" description="Helical" evidence="9">
    <location>
        <begin position="119"/>
        <end position="139"/>
    </location>
</feature>
<gene>
    <name evidence="10" type="ORF">GCM10011617_05610</name>
</gene>
<proteinExistence type="inferred from homology"/>
<keyword evidence="3" id="KW-1003">Cell membrane</keyword>
<evidence type="ECO:0000256" key="3">
    <source>
        <dbReference type="ARBA" id="ARBA00022475"/>
    </source>
</evidence>
<dbReference type="AlphaFoldDB" id="A0A918R8F0"/>
<evidence type="ECO:0000256" key="9">
    <source>
        <dbReference type="SAM" id="Phobius"/>
    </source>
</evidence>
<evidence type="ECO:0000256" key="2">
    <source>
        <dbReference type="ARBA" id="ARBA00022448"/>
    </source>
</evidence>
<feature type="transmembrane region" description="Helical" evidence="9">
    <location>
        <begin position="80"/>
        <end position="98"/>
    </location>
</feature>
<evidence type="ECO:0000256" key="5">
    <source>
        <dbReference type="ARBA" id="ARBA00022692"/>
    </source>
</evidence>
<dbReference type="PANTHER" id="PTHR30574:SF1">
    <property type="entry name" value="SULPHUR TRANSPORT DOMAIN-CONTAINING PROTEIN"/>
    <property type="match status" value="1"/>
</dbReference>
<accession>A0A918R8F0</accession>
<keyword evidence="7 9" id="KW-0472">Membrane</keyword>
<dbReference type="InterPro" id="IPR007272">
    <property type="entry name" value="Sulf_transp_TsuA/YedE"/>
</dbReference>
<evidence type="ECO:0000256" key="6">
    <source>
        <dbReference type="ARBA" id="ARBA00022989"/>
    </source>
</evidence>
<reference evidence="10" key="1">
    <citation type="journal article" date="2014" name="Int. J. Syst. Evol. Microbiol.">
        <title>Complete genome sequence of Corynebacterium casei LMG S-19264T (=DSM 44701T), isolated from a smear-ripened cheese.</title>
        <authorList>
            <consortium name="US DOE Joint Genome Institute (JGI-PGF)"/>
            <person name="Walter F."/>
            <person name="Albersmeier A."/>
            <person name="Kalinowski J."/>
            <person name="Ruckert C."/>
        </authorList>
    </citation>
    <scope>NUCLEOTIDE SEQUENCE</scope>
    <source>
        <strain evidence="10">KCTC 32422</strain>
    </source>
</reference>
<reference evidence="10" key="2">
    <citation type="submission" date="2020-09" db="EMBL/GenBank/DDBJ databases">
        <authorList>
            <person name="Sun Q."/>
            <person name="Kim S."/>
        </authorList>
    </citation>
    <scope>NUCLEOTIDE SEQUENCE</scope>
    <source>
        <strain evidence="10">KCTC 32422</strain>
    </source>
</reference>
<dbReference type="Pfam" id="PF04143">
    <property type="entry name" value="Sulf_transp"/>
    <property type="match status" value="1"/>
</dbReference>
<dbReference type="GO" id="GO:0005886">
    <property type="term" value="C:plasma membrane"/>
    <property type="evidence" value="ECO:0007669"/>
    <property type="project" value="UniProtKB-SubCell"/>
</dbReference>
<name>A0A918R8F0_9SPHN</name>
<keyword evidence="6 9" id="KW-1133">Transmembrane helix</keyword>
<keyword evidence="11" id="KW-1185">Reference proteome</keyword>
<dbReference type="EMBL" id="BMZD01000001">
    <property type="protein sequence ID" value="GGZ89353.1"/>
    <property type="molecule type" value="Genomic_DNA"/>
</dbReference>
<organism evidence="10 11">
    <name type="scientific">Novosphingobium arvoryzae</name>
    <dbReference type="NCBI Taxonomy" id="1256514"/>
    <lineage>
        <taxon>Bacteria</taxon>
        <taxon>Pseudomonadati</taxon>
        <taxon>Pseudomonadota</taxon>
        <taxon>Alphaproteobacteria</taxon>
        <taxon>Sphingomonadales</taxon>
        <taxon>Sphingomonadaceae</taxon>
        <taxon>Novosphingobium</taxon>
    </lineage>
</organism>
<evidence type="ECO:0000256" key="7">
    <source>
        <dbReference type="ARBA" id="ARBA00023136"/>
    </source>
</evidence>
<dbReference type="Proteomes" id="UP000634139">
    <property type="component" value="Unassembled WGS sequence"/>
</dbReference>
<keyword evidence="2" id="KW-0813">Transport</keyword>
<evidence type="ECO:0000256" key="8">
    <source>
        <dbReference type="ARBA" id="ARBA00035655"/>
    </source>
</evidence>
<sequence length="142" mass="14173">MAFDPASLIAPIVGGALIGLSAGVLRLGNGQIAGISGILRIGLRGPDRSWRPAFLLGVALAGLLAAWRGGPELAAGLERASLPVLVVAGLLVGVGTGLGNGCTSGHGICGLARFSKRSLVAVLTFMAVAVLTVLVRRAGGWL</sequence>
<evidence type="ECO:0000256" key="1">
    <source>
        <dbReference type="ARBA" id="ARBA00004429"/>
    </source>
</evidence>
<dbReference type="RefSeq" id="WP_189538862.1">
    <property type="nucleotide sequence ID" value="NZ_BMZD01000001.1"/>
</dbReference>
<evidence type="ECO:0000256" key="4">
    <source>
        <dbReference type="ARBA" id="ARBA00022519"/>
    </source>
</evidence>
<comment type="subcellular location">
    <subcellularLocation>
        <location evidence="1">Cell inner membrane</location>
        <topology evidence="1">Multi-pass membrane protein</topology>
    </subcellularLocation>
</comment>
<evidence type="ECO:0000313" key="10">
    <source>
        <dbReference type="EMBL" id="GGZ89353.1"/>
    </source>
</evidence>
<comment type="caution">
    <text evidence="10">The sequence shown here is derived from an EMBL/GenBank/DDBJ whole genome shotgun (WGS) entry which is preliminary data.</text>
</comment>
<feature type="transmembrane region" description="Helical" evidence="9">
    <location>
        <begin position="6"/>
        <end position="28"/>
    </location>
</feature>
<dbReference type="PANTHER" id="PTHR30574">
    <property type="entry name" value="INNER MEMBRANE PROTEIN YEDE"/>
    <property type="match status" value="1"/>
</dbReference>
<keyword evidence="5 9" id="KW-0812">Transmembrane</keyword>
<comment type="similarity">
    <text evidence="8">Belongs to the TsuA/YedE (TC 9.B.102) family.</text>
</comment>
<keyword evidence="4" id="KW-0997">Cell inner membrane</keyword>
<protein>
    <submittedName>
        <fullName evidence="10">Membrane protein</fullName>
    </submittedName>
</protein>